<proteinExistence type="inferred from homology"/>
<dbReference type="InterPro" id="IPR011990">
    <property type="entry name" value="TPR-like_helical_dom_sf"/>
</dbReference>
<gene>
    <name evidence="8" type="ORF">SAMN00120144_0862</name>
</gene>
<dbReference type="InterPro" id="IPR033985">
    <property type="entry name" value="SusD-like_N"/>
</dbReference>
<keyword evidence="5" id="KW-0998">Cell outer membrane</keyword>
<dbReference type="RefSeq" id="WP_084444320.1">
    <property type="nucleotide sequence ID" value="NZ_FWWW01000052.1"/>
</dbReference>
<evidence type="ECO:0000313" key="8">
    <source>
        <dbReference type="EMBL" id="SMB88974.1"/>
    </source>
</evidence>
<evidence type="ECO:0000256" key="1">
    <source>
        <dbReference type="ARBA" id="ARBA00004442"/>
    </source>
</evidence>
<dbReference type="OrthoDB" id="9792139at2"/>
<dbReference type="Proteomes" id="UP000192266">
    <property type="component" value="Unassembled WGS sequence"/>
</dbReference>
<keyword evidence="9" id="KW-1185">Reference proteome</keyword>
<dbReference type="GO" id="GO:0009279">
    <property type="term" value="C:cell outer membrane"/>
    <property type="evidence" value="ECO:0007669"/>
    <property type="project" value="UniProtKB-SubCell"/>
</dbReference>
<evidence type="ECO:0000256" key="2">
    <source>
        <dbReference type="ARBA" id="ARBA00006275"/>
    </source>
</evidence>
<dbReference type="STRING" id="645990.SAMN00120144_0862"/>
<keyword evidence="4" id="KW-0472">Membrane</keyword>
<reference evidence="8 9" key="1">
    <citation type="submission" date="2017-04" db="EMBL/GenBank/DDBJ databases">
        <authorList>
            <person name="Afonso C.L."/>
            <person name="Miller P.J."/>
            <person name="Scott M.A."/>
            <person name="Spackman E."/>
            <person name="Goraichik I."/>
            <person name="Dimitrov K.M."/>
            <person name="Suarez D.L."/>
            <person name="Swayne D.E."/>
        </authorList>
    </citation>
    <scope>NUCLEOTIDE SEQUENCE [LARGE SCALE GENOMIC DNA]</scope>
    <source>
        <strain evidence="8 9">DSM 11622</strain>
    </source>
</reference>
<dbReference type="CDD" id="cd08977">
    <property type="entry name" value="SusD"/>
    <property type="match status" value="1"/>
</dbReference>
<evidence type="ECO:0000256" key="5">
    <source>
        <dbReference type="ARBA" id="ARBA00023237"/>
    </source>
</evidence>
<accession>A0A1W1V7K2</accession>
<dbReference type="SUPFAM" id="SSF48452">
    <property type="entry name" value="TPR-like"/>
    <property type="match status" value="1"/>
</dbReference>
<comment type="similarity">
    <text evidence="2">Belongs to the SusD family.</text>
</comment>
<evidence type="ECO:0000256" key="4">
    <source>
        <dbReference type="ARBA" id="ARBA00023136"/>
    </source>
</evidence>
<dbReference type="Pfam" id="PF14322">
    <property type="entry name" value="SusD-like_3"/>
    <property type="match status" value="1"/>
</dbReference>
<comment type="subcellular location">
    <subcellularLocation>
        <location evidence="1">Cell outer membrane</location>
    </subcellularLocation>
</comment>
<dbReference type="EMBL" id="FWWW01000052">
    <property type="protein sequence ID" value="SMB88974.1"/>
    <property type="molecule type" value="Genomic_DNA"/>
</dbReference>
<dbReference type="InterPro" id="IPR012944">
    <property type="entry name" value="SusD_RagB_dom"/>
</dbReference>
<evidence type="ECO:0000259" key="6">
    <source>
        <dbReference type="Pfam" id="PF07980"/>
    </source>
</evidence>
<evidence type="ECO:0000313" key="9">
    <source>
        <dbReference type="Proteomes" id="UP000192266"/>
    </source>
</evidence>
<evidence type="ECO:0000256" key="3">
    <source>
        <dbReference type="ARBA" id="ARBA00022729"/>
    </source>
</evidence>
<protein>
    <submittedName>
        <fullName evidence="8">RagB/SusD domain protein</fullName>
    </submittedName>
</protein>
<keyword evidence="3" id="KW-0732">Signal</keyword>
<dbReference type="AlphaFoldDB" id="A0A1W1V7K2"/>
<feature type="domain" description="SusD-like N-terminal" evidence="7">
    <location>
        <begin position="21"/>
        <end position="223"/>
    </location>
</feature>
<organism evidence="8 9">
    <name type="scientific">Hymenobacter roseosalivarius DSM 11622</name>
    <dbReference type="NCBI Taxonomy" id="645990"/>
    <lineage>
        <taxon>Bacteria</taxon>
        <taxon>Pseudomonadati</taxon>
        <taxon>Bacteroidota</taxon>
        <taxon>Cytophagia</taxon>
        <taxon>Cytophagales</taxon>
        <taxon>Hymenobacteraceae</taxon>
        <taxon>Hymenobacter</taxon>
    </lineage>
</organism>
<dbReference type="Gene3D" id="1.25.40.390">
    <property type="match status" value="1"/>
</dbReference>
<dbReference type="PROSITE" id="PS51257">
    <property type="entry name" value="PROKAR_LIPOPROTEIN"/>
    <property type="match status" value="1"/>
</dbReference>
<sequence length="473" mass="52988">MKKKIILLGICSLGLFSSCEKFLEEKPYDFLTSSNFYQNEGDATAALNGVFSTMQVQTHYGRTVWLVTELPGEYMEVVGAATGDRAELNRYTYTANNGEIAFWWINTYRMISRANDVIEKTPPINMDEARKNNIIGNARFLRALGYFELVRSYGDVPLILSPVKGPNDDLRPARTPQAQIYEQIIDDLKFAEANCLPENQIPAANKGRISTGAASSMLAKVYLTRASSPAAQGADNQEALAACNRVISSNTYSLSPVYGDVFLPDRENGPEHILSVQFDLPPNVGNIIVRQNYPALLGGFASFTVRDAFVNSYAATDVRKEWNVSNRAGTTTLPQYYFNKFRDDRRIGNDSRVNWLITRFADVLLMQSEALNNLNAGDATKYQGINGVRVRAGLAPLPLTATTKDAFVDLLVRERGWELCYEGHRRYDLLRLNRLKQVQQATFNRVISDNYLLFPIPQSEVILNPNLTQNPGF</sequence>
<dbReference type="Pfam" id="PF07980">
    <property type="entry name" value="SusD_RagB"/>
    <property type="match status" value="1"/>
</dbReference>
<feature type="domain" description="RagB/SusD" evidence="6">
    <location>
        <begin position="319"/>
        <end position="473"/>
    </location>
</feature>
<evidence type="ECO:0000259" key="7">
    <source>
        <dbReference type="Pfam" id="PF14322"/>
    </source>
</evidence>
<name>A0A1W1V7K2_9BACT</name>